<dbReference type="Pfam" id="PF13450">
    <property type="entry name" value="NAD_binding_8"/>
    <property type="match status" value="1"/>
</dbReference>
<dbReference type="Proteomes" id="UP000027186">
    <property type="component" value="Plasmid AbAZ39_p3"/>
</dbReference>
<dbReference type="InterPro" id="IPR036188">
    <property type="entry name" value="FAD/NAD-bd_sf"/>
</dbReference>
<evidence type="ECO:0000313" key="2">
    <source>
        <dbReference type="Proteomes" id="UP000027186"/>
    </source>
</evidence>
<proteinExistence type="predicted"/>
<dbReference type="RefSeq" id="WP_040137570.1">
    <property type="nucleotide sequence ID" value="NZ_CP007796.1"/>
</dbReference>
<dbReference type="EMBL" id="CP007796">
    <property type="protein sequence ID" value="AIB15858.1"/>
    <property type="molecule type" value="Genomic_DNA"/>
</dbReference>
<dbReference type="SUPFAM" id="SSF51905">
    <property type="entry name" value="FAD/NAD(P)-binding domain"/>
    <property type="match status" value="1"/>
</dbReference>
<dbReference type="KEGG" id="abq:ABAZ39_28805"/>
<reference evidence="1 2" key="1">
    <citation type="journal article" date="2014" name="Genome Announc.">
        <title>Complete Genome Sequence of the Model Rhizosphere Strain Azospirillum brasilense Az39, Successfully Applied in Agriculture.</title>
        <authorList>
            <person name="Rivera D."/>
            <person name="Revale S."/>
            <person name="Molina R."/>
            <person name="Gualpa J."/>
            <person name="Puente M."/>
            <person name="Maroniche G."/>
            <person name="Paris G."/>
            <person name="Baker D."/>
            <person name="Clavijo B."/>
            <person name="McLay K."/>
            <person name="Spaepen S."/>
            <person name="Perticari A."/>
            <person name="Vazquez M."/>
            <person name="Wisniewski-Dye F."/>
            <person name="Watkins C."/>
            <person name="Martinez-Abarca F."/>
            <person name="Vanderleyden J."/>
            <person name="Cassan F."/>
        </authorList>
    </citation>
    <scope>NUCLEOTIDE SEQUENCE [LARGE SCALE GENOMIC DNA]</scope>
    <source>
        <strain evidence="1 2">Az39</strain>
        <plasmid evidence="1">AbAZ39_p3</plasmid>
    </source>
</reference>
<dbReference type="AlphaFoldDB" id="A0A060DXR2"/>
<protein>
    <recommendedName>
        <fullName evidence="3">NAD(P)-binding protein</fullName>
    </recommendedName>
</protein>
<organism evidence="1 2">
    <name type="scientific">Azospirillum argentinense</name>
    <dbReference type="NCBI Taxonomy" id="2970906"/>
    <lineage>
        <taxon>Bacteria</taxon>
        <taxon>Pseudomonadati</taxon>
        <taxon>Pseudomonadota</taxon>
        <taxon>Alphaproteobacteria</taxon>
        <taxon>Rhodospirillales</taxon>
        <taxon>Azospirillaceae</taxon>
        <taxon>Azospirillum</taxon>
    </lineage>
</organism>
<evidence type="ECO:0000313" key="1">
    <source>
        <dbReference type="EMBL" id="AIB15858.1"/>
    </source>
</evidence>
<dbReference type="PANTHER" id="PTHR42923">
    <property type="entry name" value="PROTOPORPHYRINOGEN OXIDASE"/>
    <property type="match status" value="1"/>
</dbReference>
<keyword evidence="1" id="KW-0614">Plasmid</keyword>
<accession>A0A060DXR2</accession>
<evidence type="ECO:0008006" key="3">
    <source>
        <dbReference type="Google" id="ProtNLM"/>
    </source>
</evidence>
<dbReference type="InterPro" id="IPR050464">
    <property type="entry name" value="Zeta_carotene_desat/Oxidored"/>
</dbReference>
<dbReference type="PANTHER" id="PTHR42923:SF46">
    <property type="entry name" value="AMINE OXIDASE"/>
    <property type="match status" value="1"/>
</dbReference>
<geneLocation type="plasmid" evidence="1 2">
    <name>AbAZ39_p3</name>
</geneLocation>
<sequence length="769" mass="83897">MAKTRIAILGGGVGALTTAHFLSDTDEKRARYDVTIYQMGWRLGGKGATGRDQWNRIQEHGLHVWFGFYNNAFKMLQDVFDVWKRSPDNTFQSWRDVLKPQRFTPIGMVLDGGKPAYWPLTWPVLGGEPGSANVMPTLPQAIASLVGVVRDVFENWDELSGLIVDGKLVHIDGRTVAPMPVLPADQQVLPAPLATRFADAIRGWKDREVRHLAQAEALVKGAAVTTAKDAAIAAHRLIRALADGAQNGPGSNPSAAPPVEHFHDLMKLLRLIEAAAATLPSNHVARDLLAFVLPFTVGIIADFGIEKRTADSLDELEFTDWLIRHGGDAKALKQSCSLRTCYDTFMQYKDGDYRQPNWGAGVAAQSCVRMFATCRESVMWNMEAGMGEVIIAPIYQTLLQNGVKVKFFRRVEDIGLSDDRALVETVRLARQVDLADGGDDYQPLITVPLEDKKFLLAWPLEPLWDQIKDADKVQAALATNNSSLESHWCAWEPVGSETLQRGRDFDVAVLGISMGGFKAMNDQPTLAAELQAASPAFNAMTSNIGIIPTLSMQLWCGPDLQGLGWEPGQPAAVAGPEPWSIWAEMGQTLPYEFRPGGTGAPQSETPKSVHYICGVWQTGLVARPTTDLAVPKEALDNVTNSAAEWLDAYMGNFWPKATVSGQGGVGFNWNVLYDPWNGTGRERLSHQIIRANVDPTETLPGSAAGSTKFRLRTDASGFYNLFLAGCWVRTGFNTSCIEATVMSGMQAARAISGTPLFISGENFLNGAPS</sequence>
<name>A0A060DXR2_9PROT</name>
<gene>
    <name evidence="1" type="ORF">ABAZ39_28805</name>
</gene>
<dbReference type="GO" id="GO:0016491">
    <property type="term" value="F:oxidoreductase activity"/>
    <property type="evidence" value="ECO:0007669"/>
    <property type="project" value="TreeGrafter"/>
</dbReference>
<dbReference type="Gene3D" id="3.50.50.60">
    <property type="entry name" value="FAD/NAD(P)-binding domain"/>
    <property type="match status" value="1"/>
</dbReference>